<protein>
    <submittedName>
        <fullName evidence="4">3-hydroxyacyl-CoA dehydrogenase</fullName>
    </submittedName>
</protein>
<dbReference type="InterPro" id="IPR008927">
    <property type="entry name" value="6-PGluconate_DH-like_C_sf"/>
</dbReference>
<keyword evidence="5" id="KW-1185">Reference proteome</keyword>
<evidence type="ECO:0000313" key="5">
    <source>
        <dbReference type="Proteomes" id="UP000194139"/>
    </source>
</evidence>
<gene>
    <name evidence="4" type="ORF">CAL13_01160</name>
</gene>
<dbReference type="PANTHER" id="PTHR48075">
    <property type="entry name" value="3-HYDROXYACYL-COA DEHYDROGENASE FAMILY PROTEIN"/>
    <property type="match status" value="1"/>
</dbReference>
<dbReference type="GO" id="GO:0016616">
    <property type="term" value="F:oxidoreductase activity, acting on the CH-OH group of donors, NAD or NADP as acceptor"/>
    <property type="evidence" value="ECO:0007669"/>
    <property type="project" value="InterPro"/>
</dbReference>
<dbReference type="Proteomes" id="UP000194139">
    <property type="component" value="Chromosome"/>
</dbReference>
<evidence type="ECO:0000259" key="2">
    <source>
        <dbReference type="Pfam" id="PF00725"/>
    </source>
</evidence>
<dbReference type="RefSeq" id="WP_086071251.1">
    <property type="nucleotide sequence ID" value="NZ_CP021109.1"/>
</dbReference>
<dbReference type="Gene3D" id="3.40.50.720">
    <property type="entry name" value="NAD(P)-binding Rossmann-like Domain"/>
    <property type="match status" value="1"/>
</dbReference>
<dbReference type="SUPFAM" id="SSF48179">
    <property type="entry name" value="6-phosphogluconate dehydrogenase C-terminal domain-like"/>
    <property type="match status" value="2"/>
</dbReference>
<dbReference type="FunFam" id="3.40.50.720:FF:000009">
    <property type="entry name" value="Fatty oxidation complex, alpha subunit"/>
    <property type="match status" value="1"/>
</dbReference>
<name>A0A1W6YV83_9BORD</name>
<dbReference type="Gene3D" id="1.10.1040.10">
    <property type="entry name" value="N-(1-d-carboxylethyl)-l-norvaline Dehydrogenase, domain 2"/>
    <property type="match status" value="2"/>
</dbReference>
<evidence type="ECO:0000313" key="4">
    <source>
        <dbReference type="EMBL" id="ARP84986.1"/>
    </source>
</evidence>
<feature type="domain" description="3-hydroxyacyl-CoA dehydrogenase C-terminal" evidence="2">
    <location>
        <begin position="187"/>
        <end position="284"/>
    </location>
</feature>
<evidence type="ECO:0000259" key="3">
    <source>
        <dbReference type="Pfam" id="PF02737"/>
    </source>
</evidence>
<reference evidence="4 5" key="1">
    <citation type="submission" date="2017-05" db="EMBL/GenBank/DDBJ databases">
        <title>Complete and WGS of Bordetella genogroups.</title>
        <authorList>
            <person name="Spilker T."/>
            <person name="LiPuma J."/>
        </authorList>
    </citation>
    <scope>NUCLEOTIDE SEQUENCE [LARGE SCALE GENOMIC DNA]</scope>
    <source>
        <strain evidence="4 5">AU17164</strain>
    </source>
</reference>
<dbReference type="AlphaFoldDB" id="A0A1W6YV83"/>
<dbReference type="InterPro" id="IPR013328">
    <property type="entry name" value="6PGD_dom2"/>
</dbReference>
<dbReference type="GO" id="GO:0070403">
    <property type="term" value="F:NAD+ binding"/>
    <property type="evidence" value="ECO:0007669"/>
    <property type="project" value="InterPro"/>
</dbReference>
<dbReference type="EMBL" id="CP021109">
    <property type="protein sequence ID" value="ARP84986.1"/>
    <property type="molecule type" value="Genomic_DNA"/>
</dbReference>
<feature type="domain" description="3-hydroxyacyl-CoA dehydrogenase NAD binding" evidence="3">
    <location>
        <begin position="6"/>
        <end position="184"/>
    </location>
</feature>
<organism evidence="4 5">
    <name type="scientific">Bordetella genomosp. 9</name>
    <dbReference type="NCBI Taxonomy" id="1416803"/>
    <lineage>
        <taxon>Bacteria</taxon>
        <taxon>Pseudomonadati</taxon>
        <taxon>Pseudomonadota</taxon>
        <taxon>Betaproteobacteria</taxon>
        <taxon>Burkholderiales</taxon>
        <taxon>Alcaligenaceae</taxon>
        <taxon>Bordetella</taxon>
    </lineage>
</organism>
<sequence length="504" mass="53725">MTDITTIGIVGAGAMGRGIAQIAAQAGLTVRLYDASSDAVAAARGALEQTWNKLADKGKLSRDDAGAALSRIVTAASLEALADCQLVIEAIVERLDVKRDVFTQLEAVVADDCILASNTSSLSITAIAAVCRLPQRVAGYHFFNPVPLMKVVEVIDGLRTDPVVGDRLSELAHRMGHTAVRARDMPGFIVNHAGRGMNTEGLRVAQEAVASFAQIDAIMREQAGFRMGPFELMDLTALDVSHPVMESIYRQFFDEPRFRPSPITTVRLAGGLVGRKAGEGFYRYADGHKQAPAEAAAPALPRGLKVWVSAVHPQGHDAAVALIDGLGPHRVQASEPPDDALIVVTPYGEDVSTAVFTQGLDPARTVGLDTLHGFDPARRRTVMTSPATLAPWRDAAHALFATDGAPVSVIEDSPGFVAQRIVATIVNIACDIAQQRIATAGDIDKAVTLGLGYPMGPLAMGDILGAARILEILRNMERVTGDPRYRPSLWLQRRVQLGMSLLEG</sequence>
<proteinExistence type="predicted"/>
<dbReference type="InterPro" id="IPR006176">
    <property type="entry name" value="3-OHacyl-CoA_DH_NAD-bd"/>
</dbReference>
<dbReference type="SUPFAM" id="SSF51735">
    <property type="entry name" value="NAD(P)-binding Rossmann-fold domains"/>
    <property type="match status" value="1"/>
</dbReference>
<dbReference type="NCBIfam" id="NF006124">
    <property type="entry name" value="PRK08268.1"/>
    <property type="match status" value="1"/>
</dbReference>
<evidence type="ECO:0000256" key="1">
    <source>
        <dbReference type="ARBA" id="ARBA00023002"/>
    </source>
</evidence>
<dbReference type="PANTHER" id="PTHR48075:SF5">
    <property type="entry name" value="3-HYDROXYBUTYRYL-COA DEHYDROGENASE"/>
    <property type="match status" value="1"/>
</dbReference>
<dbReference type="GO" id="GO:0006631">
    <property type="term" value="P:fatty acid metabolic process"/>
    <property type="evidence" value="ECO:0007669"/>
    <property type="project" value="InterPro"/>
</dbReference>
<dbReference type="Pfam" id="PF02737">
    <property type="entry name" value="3HCDH_N"/>
    <property type="match status" value="1"/>
</dbReference>
<dbReference type="Pfam" id="PF00725">
    <property type="entry name" value="3HCDH"/>
    <property type="match status" value="2"/>
</dbReference>
<dbReference type="InterPro" id="IPR036291">
    <property type="entry name" value="NAD(P)-bd_dom_sf"/>
</dbReference>
<accession>A0A1W6YV83</accession>
<feature type="domain" description="3-hydroxyacyl-CoA dehydrogenase C-terminal" evidence="2">
    <location>
        <begin position="415"/>
        <end position="498"/>
    </location>
</feature>
<keyword evidence="1" id="KW-0560">Oxidoreductase</keyword>
<dbReference type="InterPro" id="IPR006108">
    <property type="entry name" value="3HC_DH_C"/>
</dbReference>